<protein>
    <submittedName>
        <fullName evidence="1">Uncharacterized protein</fullName>
    </submittedName>
</protein>
<organism evidence="1 2">
    <name type="scientific">Pseudocercospora eumusae</name>
    <dbReference type="NCBI Taxonomy" id="321146"/>
    <lineage>
        <taxon>Eukaryota</taxon>
        <taxon>Fungi</taxon>
        <taxon>Dikarya</taxon>
        <taxon>Ascomycota</taxon>
        <taxon>Pezizomycotina</taxon>
        <taxon>Dothideomycetes</taxon>
        <taxon>Dothideomycetidae</taxon>
        <taxon>Mycosphaerellales</taxon>
        <taxon>Mycosphaerellaceae</taxon>
        <taxon>Pseudocercospora</taxon>
    </lineage>
</organism>
<dbReference type="Proteomes" id="UP000070133">
    <property type="component" value="Unassembled WGS sequence"/>
</dbReference>
<keyword evidence="2" id="KW-1185">Reference proteome</keyword>
<comment type="caution">
    <text evidence="1">The sequence shown here is derived from an EMBL/GenBank/DDBJ whole genome shotgun (WGS) entry which is preliminary data.</text>
</comment>
<proteinExistence type="predicted"/>
<dbReference type="AlphaFoldDB" id="A0A139HXS4"/>
<evidence type="ECO:0000313" key="2">
    <source>
        <dbReference type="Proteomes" id="UP000070133"/>
    </source>
</evidence>
<sequence length="66" mass="7186">MYIGSPDHVILSLASQSGVGTQTWSWQKVDSKSGSAFLCLSPANYQHLKTTARALISYPELSPSWS</sequence>
<reference evidence="1 2" key="1">
    <citation type="submission" date="2015-07" db="EMBL/GenBank/DDBJ databases">
        <title>Comparative genomics of the Sigatoka disease complex on banana suggests a link between parallel evolutionary changes in Pseudocercospora fijiensis and Pseudocercospora eumusae and increased virulence on the banana host.</title>
        <authorList>
            <person name="Chang T.-C."/>
            <person name="Salvucci A."/>
            <person name="Crous P.W."/>
            <person name="Stergiopoulos I."/>
        </authorList>
    </citation>
    <scope>NUCLEOTIDE SEQUENCE [LARGE SCALE GENOMIC DNA]</scope>
    <source>
        <strain evidence="1 2">CBS 114824</strain>
    </source>
</reference>
<dbReference type="EMBL" id="LFZN01000003">
    <property type="protein sequence ID" value="KXT07274.1"/>
    <property type="molecule type" value="Genomic_DNA"/>
</dbReference>
<accession>A0A139HXS4</accession>
<name>A0A139HXS4_9PEZI</name>
<evidence type="ECO:0000313" key="1">
    <source>
        <dbReference type="EMBL" id="KXT07274.1"/>
    </source>
</evidence>
<gene>
    <name evidence="1" type="ORF">AC578_2488</name>
</gene>